<gene>
    <name evidence="2" type="ORF">EDD36DRAFT_461109</name>
</gene>
<name>A0AAN6E344_9EURO</name>
<sequence>MVQYDQFDTMFKNGLPTREKATSCTCSPPETPRSPSQSDVHMHPQLRRLSSSHNTQSQHCSCCHMKRGSFQDLSLTRSHSHHNHNHSGDDEESWDNFCPDIQMPTEMPPRVTVRNHTRRHSGLCPGNVVSQTHSDGTHSPTQMTTKHNSGFQHNCHCEVVTPTENLSERYGLVEEPGIILEKRASLEKEAANKVSEIMHDEMVADMEARSPDSDDCVSSY</sequence>
<comment type="caution">
    <text evidence="2">The sequence shown here is derived from an EMBL/GenBank/DDBJ whole genome shotgun (WGS) entry which is preliminary data.</text>
</comment>
<keyword evidence="3" id="KW-1185">Reference proteome</keyword>
<dbReference type="Proteomes" id="UP001203852">
    <property type="component" value="Unassembled WGS sequence"/>
</dbReference>
<evidence type="ECO:0000313" key="2">
    <source>
        <dbReference type="EMBL" id="KAI1616219.1"/>
    </source>
</evidence>
<evidence type="ECO:0000256" key="1">
    <source>
        <dbReference type="SAM" id="MobiDB-lite"/>
    </source>
</evidence>
<feature type="compositionally biased region" description="Polar residues" evidence="1">
    <location>
        <begin position="22"/>
        <end position="39"/>
    </location>
</feature>
<reference evidence="2" key="1">
    <citation type="journal article" date="2022" name="bioRxiv">
        <title>Deciphering the potential niche of two novel black yeast fungi from a biological soil crust based on their genomes, phenotypes, and melanin regulation.</title>
        <authorList>
            <consortium name="DOE Joint Genome Institute"/>
            <person name="Carr E.C."/>
            <person name="Barton Q."/>
            <person name="Grambo S."/>
            <person name="Sullivan M."/>
            <person name="Renfro C.M."/>
            <person name="Kuo A."/>
            <person name="Pangilinan J."/>
            <person name="Lipzen A."/>
            <person name="Keymanesh K."/>
            <person name="Savage E."/>
            <person name="Barry K."/>
            <person name="Grigoriev I.V."/>
            <person name="Riekhof W.R."/>
            <person name="Harris S.S."/>
        </authorList>
    </citation>
    <scope>NUCLEOTIDE SEQUENCE</scope>
    <source>
        <strain evidence="2">JF 03-4F</strain>
    </source>
</reference>
<proteinExistence type="predicted"/>
<protein>
    <submittedName>
        <fullName evidence="2">Uncharacterized protein</fullName>
    </submittedName>
</protein>
<dbReference type="EMBL" id="MU404351">
    <property type="protein sequence ID" value="KAI1616219.1"/>
    <property type="molecule type" value="Genomic_DNA"/>
</dbReference>
<feature type="compositionally biased region" description="Polar residues" evidence="1">
    <location>
        <begin position="128"/>
        <end position="147"/>
    </location>
</feature>
<feature type="region of interest" description="Disordered" evidence="1">
    <location>
        <begin position="18"/>
        <end position="41"/>
    </location>
</feature>
<evidence type="ECO:0000313" key="3">
    <source>
        <dbReference type="Proteomes" id="UP001203852"/>
    </source>
</evidence>
<dbReference type="AlphaFoldDB" id="A0AAN6E344"/>
<accession>A0AAN6E344</accession>
<feature type="region of interest" description="Disordered" evidence="1">
    <location>
        <begin position="124"/>
        <end position="147"/>
    </location>
</feature>
<organism evidence="2 3">
    <name type="scientific">Exophiala viscosa</name>
    <dbReference type="NCBI Taxonomy" id="2486360"/>
    <lineage>
        <taxon>Eukaryota</taxon>
        <taxon>Fungi</taxon>
        <taxon>Dikarya</taxon>
        <taxon>Ascomycota</taxon>
        <taxon>Pezizomycotina</taxon>
        <taxon>Eurotiomycetes</taxon>
        <taxon>Chaetothyriomycetidae</taxon>
        <taxon>Chaetothyriales</taxon>
        <taxon>Herpotrichiellaceae</taxon>
        <taxon>Exophiala</taxon>
    </lineage>
</organism>